<name>A0A5C3FC79_9BASI</name>
<reference evidence="1 2" key="1">
    <citation type="submission" date="2018-03" db="EMBL/GenBank/DDBJ databases">
        <authorList>
            <person name="Guldener U."/>
        </authorList>
    </citation>
    <scope>NUCLEOTIDE SEQUENCE [LARGE SCALE GENOMIC DNA]</scope>
    <source>
        <strain evidence="1 2">DAOM196992</strain>
    </source>
</reference>
<sequence length="222" mass="23803">MTSVPHDSAMNIDGDIYRLAPAMFVTPEALRGHHIELKAQTEPDLQAETDSDRVVHLSVQYPIAPPSGLVFVAGAVVEFVPVSSPSYECLPWHCSRNDQDSALCLGLPTSILQPLLDCTRNGVEAQNATLDLTNASVQQADHSWLVAGTWHNPGFTINTDNGRSVVVPDLERFLHQLGGPGMCEVCLSICAPIDGRGVASLAVDVVGVHMRGISFQSAPRTV</sequence>
<accession>A0A5C3FC79</accession>
<gene>
    <name evidence="1" type="ORF">PSFLO_07495</name>
</gene>
<proteinExistence type="predicted"/>
<dbReference type="AlphaFoldDB" id="A0A5C3FC79"/>
<organism evidence="1 2">
    <name type="scientific">Pseudozyma flocculosa</name>
    <dbReference type="NCBI Taxonomy" id="84751"/>
    <lineage>
        <taxon>Eukaryota</taxon>
        <taxon>Fungi</taxon>
        <taxon>Dikarya</taxon>
        <taxon>Basidiomycota</taxon>
        <taxon>Ustilaginomycotina</taxon>
        <taxon>Ustilaginomycetes</taxon>
        <taxon>Ustilaginales</taxon>
        <taxon>Ustilaginaceae</taxon>
        <taxon>Pseudozyma</taxon>
    </lineage>
</organism>
<evidence type="ECO:0000313" key="2">
    <source>
        <dbReference type="Proteomes" id="UP000323386"/>
    </source>
</evidence>
<dbReference type="EMBL" id="OOIP01000035">
    <property type="protein sequence ID" value="SPO42012.1"/>
    <property type="molecule type" value="Genomic_DNA"/>
</dbReference>
<dbReference type="Proteomes" id="UP000323386">
    <property type="component" value="Unassembled WGS sequence"/>
</dbReference>
<protein>
    <submittedName>
        <fullName evidence="1">Uncharacterized protein</fullName>
    </submittedName>
</protein>
<keyword evidence="2" id="KW-1185">Reference proteome</keyword>
<evidence type="ECO:0000313" key="1">
    <source>
        <dbReference type="EMBL" id="SPO42012.1"/>
    </source>
</evidence>